<dbReference type="Gene3D" id="3.10.20.10">
    <property type="match status" value="1"/>
</dbReference>
<evidence type="ECO:0000256" key="1">
    <source>
        <dbReference type="ARBA" id="ARBA00022490"/>
    </source>
</evidence>
<protein>
    <recommendedName>
        <fullName evidence="3">Sulfur carrier protein FdhD</fullName>
    </recommendedName>
</protein>
<gene>
    <name evidence="3" type="primary">fdhD</name>
    <name evidence="4" type="ordered locus">Oter_4145</name>
</gene>
<dbReference type="STRING" id="452637.Oter_4145"/>
<comment type="function">
    <text evidence="3">Required for formate dehydrogenase (FDH) activity. Acts as a sulfur carrier protein that transfers sulfur from IscS to the molybdenum cofactor prior to its insertion into FDH.</text>
</comment>
<dbReference type="SUPFAM" id="SSF53927">
    <property type="entry name" value="Cytidine deaminase-like"/>
    <property type="match status" value="1"/>
</dbReference>
<proteinExistence type="inferred from homology"/>
<feature type="active site" description="Cysteine persulfide intermediate" evidence="3">
    <location>
        <position position="162"/>
    </location>
</feature>
<name>B2A083_OPITP</name>
<dbReference type="EMBL" id="CP001032">
    <property type="protein sequence ID" value="ACB77419.1"/>
    <property type="molecule type" value="Genomic_DNA"/>
</dbReference>
<dbReference type="HOGENOM" id="CLU_056887_3_0_0"/>
<evidence type="ECO:0000256" key="2">
    <source>
        <dbReference type="ARBA" id="ARBA00023150"/>
    </source>
</evidence>
<dbReference type="HAMAP" id="MF_00187">
    <property type="entry name" value="FdhD"/>
    <property type="match status" value="1"/>
</dbReference>
<comment type="subcellular location">
    <subcellularLocation>
        <location evidence="3">Cytoplasm</location>
    </subcellularLocation>
</comment>
<dbReference type="InterPro" id="IPR003786">
    <property type="entry name" value="FdhD"/>
</dbReference>
<reference evidence="4 5" key="1">
    <citation type="journal article" date="2011" name="J. Bacteriol.">
        <title>Genome sequence of the verrucomicrobium Opitutus terrae PB90-1, an abundant inhabitant of rice paddy soil ecosystems.</title>
        <authorList>
            <person name="van Passel M.W."/>
            <person name="Kant R."/>
            <person name="Palva A."/>
            <person name="Copeland A."/>
            <person name="Lucas S."/>
            <person name="Lapidus A."/>
            <person name="Glavina del Rio T."/>
            <person name="Pitluck S."/>
            <person name="Goltsman E."/>
            <person name="Clum A."/>
            <person name="Sun H."/>
            <person name="Schmutz J."/>
            <person name="Larimer F.W."/>
            <person name="Land M.L."/>
            <person name="Hauser L."/>
            <person name="Kyrpides N."/>
            <person name="Mikhailova N."/>
            <person name="Richardson P.P."/>
            <person name="Janssen P.H."/>
            <person name="de Vos W.M."/>
            <person name="Smidt H."/>
        </authorList>
    </citation>
    <scope>NUCLEOTIDE SEQUENCE [LARGE SCALE GENOMIC DNA]</scope>
    <source>
        <strain evidence="5">DSM 11246 / JCM 15787 / PB90-1</strain>
    </source>
</reference>
<comment type="similarity">
    <text evidence="3">Belongs to the FdhD family.</text>
</comment>
<dbReference type="NCBIfam" id="TIGR00129">
    <property type="entry name" value="fdhD_narQ"/>
    <property type="match status" value="1"/>
</dbReference>
<dbReference type="GO" id="GO:0097163">
    <property type="term" value="F:sulfur carrier activity"/>
    <property type="evidence" value="ECO:0007669"/>
    <property type="project" value="UniProtKB-UniRule"/>
</dbReference>
<accession>B2A083</accession>
<dbReference type="PIRSF" id="PIRSF015626">
    <property type="entry name" value="FdhD"/>
    <property type="match status" value="1"/>
</dbReference>
<dbReference type="eggNOG" id="COG1526">
    <property type="taxonomic scope" value="Bacteria"/>
</dbReference>
<keyword evidence="5" id="KW-1185">Reference proteome</keyword>
<feature type="binding site" evidence="3">
    <location>
        <begin position="302"/>
        <end position="307"/>
    </location>
    <ligand>
        <name>Mo-bis(molybdopterin guanine dinucleotide)</name>
        <dbReference type="ChEBI" id="CHEBI:60539"/>
    </ligand>
</feature>
<keyword evidence="1 3" id="KW-0963">Cytoplasm</keyword>
<dbReference type="InterPro" id="IPR016193">
    <property type="entry name" value="Cytidine_deaminase-like"/>
</dbReference>
<dbReference type="Pfam" id="PF02634">
    <property type="entry name" value="FdhD-NarQ"/>
    <property type="match status" value="1"/>
</dbReference>
<dbReference type="PANTHER" id="PTHR30592">
    <property type="entry name" value="FORMATE DEHYDROGENASE"/>
    <property type="match status" value="1"/>
</dbReference>
<dbReference type="KEGG" id="ote:Oter_4145"/>
<dbReference type="GO" id="GO:0005737">
    <property type="term" value="C:cytoplasm"/>
    <property type="evidence" value="ECO:0007669"/>
    <property type="project" value="UniProtKB-SubCell"/>
</dbReference>
<organism evidence="4 5">
    <name type="scientific">Opitutus terrae (strain DSM 11246 / JCM 15787 / PB90-1)</name>
    <dbReference type="NCBI Taxonomy" id="452637"/>
    <lineage>
        <taxon>Bacteria</taxon>
        <taxon>Pseudomonadati</taxon>
        <taxon>Verrucomicrobiota</taxon>
        <taxon>Opitutia</taxon>
        <taxon>Opitutales</taxon>
        <taxon>Opitutaceae</taxon>
        <taxon>Opitutus</taxon>
    </lineage>
</organism>
<sequence length="321" mass="33435">MSHLALDGASLLSTVPAPPAACSPAPLFPVSSDLCCTETDETRAVRAAPSLRWSQRRGWSSAAETLAVEAPLALEIAYARGEQDVRKVLAITMRTPGHDAELAAGFLLAEGLITTGGDIVTSTGMPVNARGERVATQQVRLRAAPREDLQRLSRGLLTSSACGVCGRPSLEGLPLARVAQDRDGATWSCATLAELPERLRREQTHFSVTGGSHAAALWTRDAGLLVVREDVGRHNAVDKVLGAALLRNVICTGAALVLSGRASFELVQKAAASGVPVVLAVGAPSSLAASLAHAAGITLIGFARDARFNVYTHADRLAMAG</sequence>
<dbReference type="GO" id="GO:0006777">
    <property type="term" value="P:Mo-molybdopterin cofactor biosynthetic process"/>
    <property type="evidence" value="ECO:0007669"/>
    <property type="project" value="UniProtKB-UniRule"/>
</dbReference>
<dbReference type="Proteomes" id="UP000007013">
    <property type="component" value="Chromosome"/>
</dbReference>
<dbReference type="AlphaFoldDB" id="B2A083"/>
<keyword evidence="2 3" id="KW-0501">Molybdenum cofactor biosynthesis</keyword>
<evidence type="ECO:0000313" key="4">
    <source>
        <dbReference type="EMBL" id="ACB77419.1"/>
    </source>
</evidence>
<evidence type="ECO:0000313" key="5">
    <source>
        <dbReference type="Proteomes" id="UP000007013"/>
    </source>
</evidence>
<dbReference type="PANTHER" id="PTHR30592:SF1">
    <property type="entry name" value="SULFUR CARRIER PROTEIN FDHD"/>
    <property type="match status" value="1"/>
</dbReference>
<dbReference type="GO" id="GO:0016783">
    <property type="term" value="F:sulfurtransferase activity"/>
    <property type="evidence" value="ECO:0007669"/>
    <property type="project" value="InterPro"/>
</dbReference>
<evidence type="ECO:0000256" key="3">
    <source>
        <dbReference type="HAMAP-Rule" id="MF_00187"/>
    </source>
</evidence>
<dbReference type="Gene3D" id="3.40.140.10">
    <property type="entry name" value="Cytidine Deaminase, domain 2"/>
    <property type="match status" value="1"/>
</dbReference>